<evidence type="ECO:0000313" key="2">
    <source>
        <dbReference type="EMBL" id="EFC46603.1"/>
    </source>
</evidence>
<organism evidence="3">
    <name type="scientific">Naegleria gruberi</name>
    <name type="common">Amoeba</name>
    <dbReference type="NCBI Taxonomy" id="5762"/>
    <lineage>
        <taxon>Eukaryota</taxon>
        <taxon>Discoba</taxon>
        <taxon>Heterolobosea</taxon>
        <taxon>Tetramitia</taxon>
        <taxon>Eutetramitia</taxon>
        <taxon>Vahlkampfiidae</taxon>
        <taxon>Naegleria</taxon>
    </lineage>
</organism>
<feature type="compositionally biased region" description="Basic and acidic residues" evidence="1">
    <location>
        <begin position="343"/>
        <end position="352"/>
    </location>
</feature>
<evidence type="ECO:0000313" key="3">
    <source>
        <dbReference type="Proteomes" id="UP000006671"/>
    </source>
</evidence>
<dbReference type="VEuPathDB" id="AmoebaDB:NAEGRDRAFT_65471"/>
<dbReference type="Proteomes" id="UP000006671">
    <property type="component" value="Unassembled WGS sequence"/>
</dbReference>
<dbReference type="InParanoid" id="D2V9K1"/>
<dbReference type="OrthoDB" id="10416410at2759"/>
<feature type="region of interest" description="Disordered" evidence="1">
    <location>
        <begin position="326"/>
        <end position="411"/>
    </location>
</feature>
<dbReference type="EMBL" id="GG738858">
    <property type="protein sequence ID" value="EFC46603.1"/>
    <property type="molecule type" value="Genomic_DNA"/>
</dbReference>
<name>D2V9K1_NAEGR</name>
<evidence type="ECO:0000256" key="1">
    <source>
        <dbReference type="SAM" id="MobiDB-lite"/>
    </source>
</evidence>
<sequence length="411" mass="46691">MSSSTSYDFGSPFKTPSKSKPAIIYQEISDLSFNQFLQIGQQQEIEEIPDEEIAKVDEMMDLHDTDEEEDLIHEKSAIFDDEEDIPDSRSTPSFTPRKAAFIARRESQSATVIELTKLVKQMKDVSDDAKSTNSKISTILLIVVAVVAILFVSSNRPYCNEYSWYPCQQCPRNAECSLFSIQSCISPNYIVHDNQVCVRNDSTGILGYKFANIAKDHLENLAYRVDCLGNSKVSKKVKSDQLFDMLIEKTLKEYSQNRPDTTYSHAFNTMISIFENNEDVFKINVETDQTFISSRFQSIGSCLLTKYHFKPYNRERDPKKTITELTTLKEEEETQSPQVTEPSSEKLVETPKPETPQEVLSENVKEETKPTTTPSETTPNLETETTPKTVDETTTTPQSETPKTVDEDNSF</sequence>
<dbReference type="RefSeq" id="XP_002679347.1">
    <property type="nucleotide sequence ID" value="XM_002679301.1"/>
</dbReference>
<proteinExistence type="predicted"/>
<dbReference type="OMA" id="FRIESCY"/>
<reference evidence="2 3" key="1">
    <citation type="journal article" date="2010" name="Cell">
        <title>The genome of Naegleria gruberi illuminates early eukaryotic versatility.</title>
        <authorList>
            <person name="Fritz-Laylin L.K."/>
            <person name="Prochnik S.E."/>
            <person name="Ginger M.L."/>
            <person name="Dacks J.B."/>
            <person name="Carpenter M.L."/>
            <person name="Field M.C."/>
            <person name="Kuo A."/>
            <person name="Paredez A."/>
            <person name="Chapman J."/>
            <person name="Pham J."/>
            <person name="Shu S."/>
            <person name="Neupane R."/>
            <person name="Cipriano M."/>
            <person name="Mancuso J."/>
            <person name="Tu H."/>
            <person name="Salamov A."/>
            <person name="Lindquist E."/>
            <person name="Shapiro H."/>
            <person name="Lucas S."/>
            <person name="Grigoriev I.V."/>
            <person name="Cande W.Z."/>
            <person name="Fulton C."/>
            <person name="Rokhsar D.S."/>
            <person name="Dawson S.C."/>
        </authorList>
    </citation>
    <scope>NUCLEOTIDE SEQUENCE [LARGE SCALE GENOMIC DNA]</scope>
    <source>
        <strain evidence="2 3">NEG-M</strain>
    </source>
</reference>
<protein>
    <submittedName>
        <fullName evidence="2">Predicted protein</fullName>
    </submittedName>
</protein>
<dbReference type="AlphaFoldDB" id="D2V9K1"/>
<keyword evidence="3" id="KW-1185">Reference proteome</keyword>
<accession>D2V9K1</accession>
<dbReference type="GeneID" id="8859841"/>
<feature type="compositionally biased region" description="Low complexity" evidence="1">
    <location>
        <begin position="370"/>
        <end position="402"/>
    </location>
</feature>
<gene>
    <name evidence="2" type="ORF">NAEGRDRAFT_65471</name>
</gene>
<dbReference type="KEGG" id="ngr:NAEGRDRAFT_65471"/>